<gene>
    <name evidence="1" type="ORF">PSON_ATCC_30995.1.T0120130</name>
</gene>
<dbReference type="Proteomes" id="UP000692954">
    <property type="component" value="Unassembled WGS sequence"/>
</dbReference>
<protein>
    <submittedName>
        <fullName evidence="1">Uncharacterized protein</fullName>
    </submittedName>
</protein>
<dbReference type="EMBL" id="CAJJDN010000012">
    <property type="protein sequence ID" value="CAD8058296.1"/>
    <property type="molecule type" value="Genomic_DNA"/>
</dbReference>
<proteinExistence type="predicted"/>
<keyword evidence="2" id="KW-1185">Reference proteome</keyword>
<sequence>MGCGGGKPQNQQKPQPLPGDLLELVLPNDKQSPSEKLEYILSQTVQEYLINKKTNYEQQITNLVRQMQIKNEEFQQYNDHLIEQFKKIDKHNDNTEIIQSTINFLSQELKSFINLKQHFSETDNQLQLTTFKFLFDLYHIVMTKQLGKEEQQYWSGQYMIQYEGYQNQSQNNQTDFKLEFLNQIQKSLKQNVVKATETILHNQRQQQLLLISQSKDRVMAKNIENQSENLVHYAKQQNQKYTINV</sequence>
<organism evidence="1 2">
    <name type="scientific">Paramecium sonneborni</name>
    <dbReference type="NCBI Taxonomy" id="65129"/>
    <lineage>
        <taxon>Eukaryota</taxon>
        <taxon>Sar</taxon>
        <taxon>Alveolata</taxon>
        <taxon>Ciliophora</taxon>
        <taxon>Intramacronucleata</taxon>
        <taxon>Oligohymenophorea</taxon>
        <taxon>Peniculida</taxon>
        <taxon>Parameciidae</taxon>
        <taxon>Paramecium</taxon>
    </lineage>
</organism>
<reference evidence="1" key="1">
    <citation type="submission" date="2021-01" db="EMBL/GenBank/DDBJ databases">
        <authorList>
            <consortium name="Genoscope - CEA"/>
            <person name="William W."/>
        </authorList>
    </citation>
    <scope>NUCLEOTIDE SEQUENCE</scope>
</reference>
<evidence type="ECO:0000313" key="2">
    <source>
        <dbReference type="Proteomes" id="UP000692954"/>
    </source>
</evidence>
<evidence type="ECO:0000313" key="1">
    <source>
        <dbReference type="EMBL" id="CAD8058296.1"/>
    </source>
</evidence>
<accession>A0A8S1L086</accession>
<comment type="caution">
    <text evidence="1">The sequence shown here is derived from an EMBL/GenBank/DDBJ whole genome shotgun (WGS) entry which is preliminary data.</text>
</comment>
<dbReference type="AlphaFoldDB" id="A0A8S1L086"/>
<dbReference type="OrthoDB" id="303213at2759"/>
<name>A0A8S1L086_9CILI</name>